<protein>
    <submittedName>
        <fullName evidence="3">Uncharacterized protein</fullName>
    </submittedName>
</protein>
<proteinExistence type="predicted"/>
<evidence type="ECO:0000313" key="2">
    <source>
        <dbReference type="EMBL" id="GIG33355.1"/>
    </source>
</evidence>
<keyword evidence="5" id="KW-1185">Reference proteome</keyword>
<organism evidence="3 4">
    <name type="scientific">Cellulomonas oligotrophica</name>
    <dbReference type="NCBI Taxonomy" id="931536"/>
    <lineage>
        <taxon>Bacteria</taxon>
        <taxon>Bacillati</taxon>
        <taxon>Actinomycetota</taxon>
        <taxon>Actinomycetes</taxon>
        <taxon>Micrococcales</taxon>
        <taxon>Cellulomonadaceae</taxon>
        <taxon>Cellulomonas</taxon>
    </lineage>
</organism>
<evidence type="ECO:0000313" key="4">
    <source>
        <dbReference type="Proteomes" id="UP000577956"/>
    </source>
</evidence>
<dbReference type="Proteomes" id="UP000577956">
    <property type="component" value="Unassembled WGS sequence"/>
</dbReference>
<accession>A0A7Y9FI34</accession>
<reference evidence="2 5" key="2">
    <citation type="submission" date="2021-01" db="EMBL/GenBank/DDBJ databases">
        <title>Whole genome shotgun sequence of Cellulomonas oligotrophica NBRC 109435.</title>
        <authorList>
            <person name="Komaki H."/>
            <person name="Tamura T."/>
        </authorList>
    </citation>
    <scope>NUCLEOTIDE SEQUENCE [LARGE SCALE GENOMIC DNA]</scope>
    <source>
        <strain evidence="2 5">NBRC 109435</strain>
    </source>
</reference>
<sequence length="367" mass="39537">MSTVHAAARPAGVRPDGDATDVGAYAAAVRVALADLGPEQVEELTDGLEADLAEAWADEDRHHAPDLVGAFGTPWAYARDLRAAAGLAPERIVRGPRGALRALRAEVRRLPYDLRHELRSTRWWPEVEDAATSLRPAWWLLRGWALAQLVVWIATPGNQDPWWLPAEPLPWAVLVVAVVASVQLGRGRWAVGRRWRPLLRGVSAVCAVLGVGLLVYLPAAQRSQIEGYEDRLAQPPSDGVVVGGRRATNLFVYDAQGRPVPGAQVVDQAGDPVLLDETPGAPWDGAQIWTTGADEPSYAVAATGPDGERRWNVFPLHTLTESGFRWADDGSWVPRADSTGDVRPPAWPAAELPSVDTWADPVGGAAP</sequence>
<gene>
    <name evidence="3" type="ORF">BKA21_003026</name>
    <name evidence="2" type="ORF">Col01nite_25140</name>
</gene>
<feature type="transmembrane region" description="Helical" evidence="1">
    <location>
        <begin position="169"/>
        <end position="186"/>
    </location>
</feature>
<evidence type="ECO:0000313" key="5">
    <source>
        <dbReference type="Proteomes" id="UP000618382"/>
    </source>
</evidence>
<evidence type="ECO:0000256" key="1">
    <source>
        <dbReference type="SAM" id="Phobius"/>
    </source>
</evidence>
<evidence type="ECO:0000313" key="3">
    <source>
        <dbReference type="EMBL" id="NYD87477.1"/>
    </source>
</evidence>
<keyword evidence="1" id="KW-1133">Transmembrane helix</keyword>
<dbReference type="EMBL" id="JACCBK010000001">
    <property type="protein sequence ID" value="NYD87477.1"/>
    <property type="molecule type" value="Genomic_DNA"/>
</dbReference>
<comment type="caution">
    <text evidence="3">The sequence shown here is derived from an EMBL/GenBank/DDBJ whole genome shotgun (WGS) entry which is preliminary data.</text>
</comment>
<dbReference type="Proteomes" id="UP000618382">
    <property type="component" value="Unassembled WGS sequence"/>
</dbReference>
<feature type="transmembrane region" description="Helical" evidence="1">
    <location>
        <begin position="198"/>
        <end position="217"/>
    </location>
</feature>
<keyword evidence="1" id="KW-0812">Transmembrane</keyword>
<dbReference type="AlphaFoldDB" id="A0A7Y9FI34"/>
<keyword evidence="1" id="KW-0472">Membrane</keyword>
<dbReference type="RefSeq" id="WP_140459810.1">
    <property type="nucleotide sequence ID" value="NZ_BAABFI010000007.1"/>
</dbReference>
<name>A0A7Y9FI34_9CELL</name>
<feature type="transmembrane region" description="Helical" evidence="1">
    <location>
        <begin position="139"/>
        <end position="157"/>
    </location>
</feature>
<reference evidence="3 4" key="1">
    <citation type="submission" date="2020-07" db="EMBL/GenBank/DDBJ databases">
        <title>Sequencing the genomes of 1000 actinobacteria strains.</title>
        <authorList>
            <person name="Klenk H.-P."/>
        </authorList>
    </citation>
    <scope>NUCLEOTIDE SEQUENCE [LARGE SCALE GENOMIC DNA]</scope>
    <source>
        <strain evidence="3 4">DSM 24482</strain>
    </source>
</reference>
<dbReference type="EMBL" id="BONN01000007">
    <property type="protein sequence ID" value="GIG33355.1"/>
    <property type="molecule type" value="Genomic_DNA"/>
</dbReference>